<dbReference type="OrthoDB" id="9808471at2"/>
<feature type="signal peptide" evidence="11">
    <location>
        <begin position="1"/>
        <end position="37"/>
    </location>
</feature>
<evidence type="ECO:0000256" key="4">
    <source>
        <dbReference type="ARBA" id="ARBA00022692"/>
    </source>
</evidence>
<evidence type="ECO:0000259" key="12">
    <source>
        <dbReference type="PROSITE" id="PS51007"/>
    </source>
</evidence>
<dbReference type="EMBL" id="CP038231">
    <property type="protein sequence ID" value="QDH13293.1"/>
    <property type="molecule type" value="Genomic_DNA"/>
</dbReference>
<dbReference type="Pfam" id="PF02167">
    <property type="entry name" value="Cytochrom_C1"/>
    <property type="match status" value="1"/>
</dbReference>
<protein>
    <recommendedName>
        <fullName evidence="2">Cytochrome c1</fullName>
    </recommendedName>
</protein>
<dbReference type="GO" id="GO:0009055">
    <property type="term" value="F:electron transfer activity"/>
    <property type="evidence" value="ECO:0007669"/>
    <property type="project" value="InterPro"/>
</dbReference>
<sequence>MLKETTAMHPALFQPSKPLLLILAAMLASTFPTATLAAPPQLVGATQKGAGVFVQTCSACHGMEALHYSDLARLAPSLAPQVEAMAKARHQNMDGSITSPYPDGAAARAANWGDAPPDLSNIAATIKGGWYYIQAMLTDYRPAPRGVSMVPGNFYNPIAMTHHRHFHMKAPFAGLSPAEANQKAADVTAFLRWSANPHRTTAHVVAWWGLGWCALMAALIGGMLACLPRRKPPAKT</sequence>
<dbReference type="PRINTS" id="PR00603">
    <property type="entry name" value="CYTOCHROMEC1"/>
</dbReference>
<evidence type="ECO:0000256" key="3">
    <source>
        <dbReference type="ARBA" id="ARBA00022617"/>
    </source>
</evidence>
<dbReference type="InterPro" id="IPR002326">
    <property type="entry name" value="Cyt_c1"/>
</dbReference>
<dbReference type="RefSeq" id="WP_141442954.1">
    <property type="nucleotide sequence ID" value="NZ_CP038231.1"/>
</dbReference>
<keyword evidence="3 9" id="KW-0349">Heme</keyword>
<evidence type="ECO:0000313" key="14">
    <source>
        <dbReference type="Proteomes" id="UP000318709"/>
    </source>
</evidence>
<feature type="chain" id="PRO_5021287036" description="Cytochrome c1" evidence="11">
    <location>
        <begin position="38"/>
        <end position="236"/>
    </location>
</feature>
<keyword evidence="4 10" id="KW-0812">Transmembrane</keyword>
<feature type="binding site" description="covalent" evidence="9">
    <location>
        <position position="61"/>
    </location>
    <ligand>
        <name>heme c</name>
        <dbReference type="ChEBI" id="CHEBI:61717"/>
    </ligand>
</feature>
<keyword evidence="6 10" id="KW-1133">Transmembrane helix</keyword>
<evidence type="ECO:0000256" key="2">
    <source>
        <dbReference type="ARBA" id="ARBA00016165"/>
    </source>
</evidence>
<evidence type="ECO:0000256" key="1">
    <source>
        <dbReference type="ARBA" id="ARBA00004370"/>
    </source>
</evidence>
<evidence type="ECO:0000256" key="9">
    <source>
        <dbReference type="PIRSR" id="PIRSR602326-1"/>
    </source>
</evidence>
<dbReference type="KEGG" id="swf:E3E12_02705"/>
<keyword evidence="11" id="KW-0732">Signal</keyword>
<feature type="binding site" description="covalent" evidence="9">
    <location>
        <position position="60"/>
    </location>
    <ligand>
        <name>heme c</name>
        <dbReference type="ChEBI" id="CHEBI:61717"/>
    </ligand>
</feature>
<proteinExistence type="predicted"/>
<dbReference type="GO" id="GO:0020037">
    <property type="term" value="F:heme binding"/>
    <property type="evidence" value="ECO:0007669"/>
    <property type="project" value="InterPro"/>
</dbReference>
<feature type="binding site" description="covalent" evidence="9">
    <location>
        <position position="57"/>
    </location>
    <ligand>
        <name>heme c</name>
        <dbReference type="ChEBI" id="CHEBI:61717"/>
    </ligand>
</feature>
<dbReference type="SUPFAM" id="SSF46626">
    <property type="entry name" value="Cytochrome c"/>
    <property type="match status" value="1"/>
</dbReference>
<feature type="transmembrane region" description="Helical" evidence="10">
    <location>
        <begin position="205"/>
        <end position="227"/>
    </location>
</feature>
<dbReference type="AlphaFoldDB" id="A0A4Y6U7B8"/>
<organism evidence="13 14">
    <name type="scientific">Formicincola oecophyllae</name>
    <dbReference type="NCBI Taxonomy" id="2558361"/>
    <lineage>
        <taxon>Bacteria</taxon>
        <taxon>Pseudomonadati</taxon>
        <taxon>Pseudomonadota</taxon>
        <taxon>Alphaproteobacteria</taxon>
        <taxon>Acetobacterales</taxon>
        <taxon>Acetobacteraceae</taxon>
        <taxon>Formicincola</taxon>
    </lineage>
</organism>
<evidence type="ECO:0000256" key="6">
    <source>
        <dbReference type="ARBA" id="ARBA00022989"/>
    </source>
</evidence>
<evidence type="ECO:0000256" key="5">
    <source>
        <dbReference type="ARBA" id="ARBA00022723"/>
    </source>
</evidence>
<dbReference type="PROSITE" id="PS51007">
    <property type="entry name" value="CYTC"/>
    <property type="match status" value="1"/>
</dbReference>
<dbReference type="GO" id="GO:0046872">
    <property type="term" value="F:metal ion binding"/>
    <property type="evidence" value="ECO:0007669"/>
    <property type="project" value="UniProtKB-KW"/>
</dbReference>
<dbReference type="GO" id="GO:0016020">
    <property type="term" value="C:membrane"/>
    <property type="evidence" value="ECO:0007669"/>
    <property type="project" value="UniProtKB-SubCell"/>
</dbReference>
<comment type="cofactor">
    <cofactor evidence="9">
        <name>heme c</name>
        <dbReference type="ChEBI" id="CHEBI:61717"/>
    </cofactor>
    <text evidence="9">Binds 1 heme c group covalently per subunit.</text>
</comment>
<evidence type="ECO:0000256" key="8">
    <source>
        <dbReference type="ARBA" id="ARBA00023136"/>
    </source>
</evidence>
<dbReference type="PANTHER" id="PTHR10266">
    <property type="entry name" value="CYTOCHROME C1"/>
    <property type="match status" value="1"/>
</dbReference>
<gene>
    <name evidence="13" type="ORF">E3E12_02705</name>
</gene>
<keyword evidence="7 9" id="KW-0408">Iron</keyword>
<reference evidence="13 14" key="1">
    <citation type="submission" date="2019-03" db="EMBL/GenBank/DDBJ databases">
        <title>The complete genome sequence of Swingsia_sp. F3b2 LMG30590(T).</title>
        <authorList>
            <person name="Chua K.-O."/>
            <person name="Chan K.-G."/>
            <person name="See-Too W.-S."/>
        </authorList>
    </citation>
    <scope>NUCLEOTIDE SEQUENCE [LARGE SCALE GENOMIC DNA]</scope>
    <source>
        <strain evidence="13 14">F3b2</strain>
    </source>
</reference>
<feature type="binding site" description="covalent" evidence="9">
    <location>
        <position position="160"/>
    </location>
    <ligand>
        <name>heme c</name>
        <dbReference type="ChEBI" id="CHEBI:61717"/>
    </ligand>
</feature>
<feature type="domain" description="Cytochrome c" evidence="12">
    <location>
        <begin position="44"/>
        <end position="195"/>
    </location>
</feature>
<keyword evidence="5 9" id="KW-0479">Metal-binding</keyword>
<keyword evidence="8 10" id="KW-0472">Membrane</keyword>
<evidence type="ECO:0000256" key="11">
    <source>
        <dbReference type="SAM" id="SignalP"/>
    </source>
</evidence>
<comment type="subcellular location">
    <subcellularLocation>
        <location evidence="1">Membrane</location>
    </subcellularLocation>
</comment>
<name>A0A4Y6U7B8_9PROT</name>
<dbReference type="PANTHER" id="PTHR10266:SF3">
    <property type="entry name" value="CYTOCHROME C1, HEME PROTEIN, MITOCHONDRIAL"/>
    <property type="match status" value="1"/>
</dbReference>
<dbReference type="InterPro" id="IPR009056">
    <property type="entry name" value="Cyt_c-like_dom"/>
</dbReference>
<evidence type="ECO:0000256" key="7">
    <source>
        <dbReference type="ARBA" id="ARBA00023004"/>
    </source>
</evidence>
<accession>A0A4Y6U7B8</accession>
<evidence type="ECO:0000256" key="10">
    <source>
        <dbReference type="SAM" id="Phobius"/>
    </source>
</evidence>
<keyword evidence="14" id="KW-1185">Reference proteome</keyword>
<dbReference type="InterPro" id="IPR036909">
    <property type="entry name" value="Cyt_c-like_dom_sf"/>
</dbReference>
<dbReference type="Proteomes" id="UP000318709">
    <property type="component" value="Chromosome"/>
</dbReference>
<dbReference type="Gene3D" id="1.10.760.10">
    <property type="entry name" value="Cytochrome c-like domain"/>
    <property type="match status" value="1"/>
</dbReference>
<evidence type="ECO:0000313" key="13">
    <source>
        <dbReference type="EMBL" id="QDH13293.1"/>
    </source>
</evidence>